<gene>
    <name evidence="1" type="ORF">FA95DRAFT_1454578</name>
</gene>
<feature type="non-terminal residue" evidence="1">
    <location>
        <position position="211"/>
    </location>
</feature>
<name>A0ACB8RGB0_9AGAM</name>
<reference evidence="1" key="2">
    <citation type="journal article" date="2022" name="New Phytol.">
        <title>Evolutionary transition to the ectomycorrhizal habit in the genomes of a hyperdiverse lineage of mushroom-forming fungi.</title>
        <authorList>
            <person name="Looney B."/>
            <person name="Miyauchi S."/>
            <person name="Morin E."/>
            <person name="Drula E."/>
            <person name="Courty P.E."/>
            <person name="Kohler A."/>
            <person name="Kuo A."/>
            <person name="LaButti K."/>
            <person name="Pangilinan J."/>
            <person name="Lipzen A."/>
            <person name="Riley R."/>
            <person name="Andreopoulos W."/>
            <person name="He G."/>
            <person name="Johnson J."/>
            <person name="Nolan M."/>
            <person name="Tritt A."/>
            <person name="Barry K.W."/>
            <person name="Grigoriev I.V."/>
            <person name="Nagy L.G."/>
            <person name="Hibbett D."/>
            <person name="Henrissat B."/>
            <person name="Matheny P.B."/>
            <person name="Labbe J."/>
            <person name="Martin F.M."/>
        </authorList>
    </citation>
    <scope>NUCLEOTIDE SEQUENCE</scope>
    <source>
        <strain evidence="1">FP105234-sp</strain>
    </source>
</reference>
<reference evidence="1" key="1">
    <citation type="submission" date="2021-02" db="EMBL/GenBank/DDBJ databases">
        <authorList>
            <consortium name="DOE Joint Genome Institute"/>
            <person name="Ahrendt S."/>
            <person name="Looney B.P."/>
            <person name="Miyauchi S."/>
            <person name="Morin E."/>
            <person name="Drula E."/>
            <person name="Courty P.E."/>
            <person name="Chicoki N."/>
            <person name="Fauchery L."/>
            <person name="Kohler A."/>
            <person name="Kuo A."/>
            <person name="Labutti K."/>
            <person name="Pangilinan J."/>
            <person name="Lipzen A."/>
            <person name="Riley R."/>
            <person name="Andreopoulos W."/>
            <person name="He G."/>
            <person name="Johnson J."/>
            <person name="Barry K.W."/>
            <person name="Grigoriev I.V."/>
            <person name="Nagy L."/>
            <person name="Hibbett D."/>
            <person name="Henrissat B."/>
            <person name="Matheny P.B."/>
            <person name="Labbe J."/>
            <person name="Martin F."/>
        </authorList>
    </citation>
    <scope>NUCLEOTIDE SEQUENCE</scope>
    <source>
        <strain evidence="1">FP105234-sp</strain>
    </source>
</reference>
<dbReference type="Proteomes" id="UP000814033">
    <property type="component" value="Unassembled WGS sequence"/>
</dbReference>
<proteinExistence type="predicted"/>
<accession>A0ACB8RGB0</accession>
<dbReference type="EMBL" id="MU276031">
    <property type="protein sequence ID" value="KAI0043143.1"/>
    <property type="molecule type" value="Genomic_DNA"/>
</dbReference>
<sequence length="211" mass="24110">AVIRACLMGMMRISDTACLPDPIPAETIPGVGDDEEKTVTTRILRPRWDLDWKANSRAWFPEVEDKIRQHGHRWSKDMSADALKSVPSKTYRDMIHTTISTWKTAYKTQQKGAGEKEAANRVKRLKGRQTTKATLRKQHRHQVKALQGSEYEWLDEVSYQSIDESGGEEDERAIDPQSAEDVETRASPPRKGKKRKMESTAPYITRAPAYR</sequence>
<evidence type="ECO:0000313" key="1">
    <source>
        <dbReference type="EMBL" id="KAI0043143.1"/>
    </source>
</evidence>
<feature type="non-terminal residue" evidence="1">
    <location>
        <position position="1"/>
    </location>
</feature>
<evidence type="ECO:0000313" key="2">
    <source>
        <dbReference type="Proteomes" id="UP000814033"/>
    </source>
</evidence>
<comment type="caution">
    <text evidence="1">The sequence shown here is derived from an EMBL/GenBank/DDBJ whole genome shotgun (WGS) entry which is preliminary data.</text>
</comment>
<protein>
    <submittedName>
        <fullName evidence="1">Uncharacterized protein</fullName>
    </submittedName>
</protein>
<keyword evidence="2" id="KW-1185">Reference proteome</keyword>
<organism evidence="1 2">
    <name type="scientific">Auriscalpium vulgare</name>
    <dbReference type="NCBI Taxonomy" id="40419"/>
    <lineage>
        <taxon>Eukaryota</taxon>
        <taxon>Fungi</taxon>
        <taxon>Dikarya</taxon>
        <taxon>Basidiomycota</taxon>
        <taxon>Agaricomycotina</taxon>
        <taxon>Agaricomycetes</taxon>
        <taxon>Russulales</taxon>
        <taxon>Auriscalpiaceae</taxon>
        <taxon>Auriscalpium</taxon>
    </lineage>
</organism>